<sequence length="185" mass="20713">MKSLSNIAIVIMVAVVMTSCFDKSQPNYQFFPNMYESVGYETYSQSSAFPEGIEAMQPVDGTISRGWMPYDYEDSEEGYQAAKANLKNPLEANEENLAEGKELYGLYCAICHGAKGNGQGWLVQNEKFLGVPSYDDAGRAITEGSIYHVVYYGRNAMGSHAAQINEKERWQITQYVLKLKADLEK</sequence>
<dbReference type="SUPFAM" id="SSF46626">
    <property type="entry name" value="Cytochrome c"/>
    <property type="match status" value="1"/>
</dbReference>
<dbReference type="InterPro" id="IPR009056">
    <property type="entry name" value="Cyt_c-like_dom"/>
</dbReference>
<dbReference type="EMBL" id="JBHTJH010000003">
    <property type="protein sequence ID" value="MFD0861007.1"/>
    <property type="molecule type" value="Genomic_DNA"/>
</dbReference>
<dbReference type="InterPro" id="IPR036909">
    <property type="entry name" value="Cyt_c-like_dom_sf"/>
</dbReference>
<dbReference type="Gene3D" id="1.10.760.10">
    <property type="entry name" value="Cytochrome c-like domain"/>
    <property type="match status" value="1"/>
</dbReference>
<dbReference type="PROSITE" id="PS51257">
    <property type="entry name" value="PROKAR_LIPOPROTEIN"/>
    <property type="match status" value="1"/>
</dbReference>
<evidence type="ECO:0000313" key="7">
    <source>
        <dbReference type="Proteomes" id="UP001596978"/>
    </source>
</evidence>
<keyword evidence="7" id="KW-1185">Reference proteome</keyword>
<proteinExistence type="predicted"/>
<feature type="domain" description="Cytochrome c" evidence="5">
    <location>
        <begin position="95"/>
        <end position="180"/>
    </location>
</feature>
<dbReference type="PROSITE" id="PS51007">
    <property type="entry name" value="CYTC"/>
    <property type="match status" value="1"/>
</dbReference>
<dbReference type="PANTHER" id="PTHR40394">
    <property type="entry name" value="LIPOPROTEIN-RELATED"/>
    <property type="match status" value="1"/>
</dbReference>
<evidence type="ECO:0000256" key="3">
    <source>
        <dbReference type="ARBA" id="ARBA00023004"/>
    </source>
</evidence>
<name>A0ABW3CVC5_9FLAO</name>
<gene>
    <name evidence="6" type="ORF">ACFQ1M_02205</name>
</gene>
<dbReference type="PANTHER" id="PTHR40394:SF2">
    <property type="entry name" value="QUINOL:CYTOCHROME C OXIDOREDUCTASE MEMBRANE PROTEIN"/>
    <property type="match status" value="1"/>
</dbReference>
<evidence type="ECO:0000256" key="4">
    <source>
        <dbReference type="PROSITE-ProRule" id="PRU00433"/>
    </source>
</evidence>
<keyword evidence="2 4" id="KW-0479">Metal-binding</keyword>
<evidence type="ECO:0000256" key="1">
    <source>
        <dbReference type="ARBA" id="ARBA00022617"/>
    </source>
</evidence>
<organism evidence="6 7">
    <name type="scientific">Sungkyunkwania multivorans</name>
    <dbReference type="NCBI Taxonomy" id="1173618"/>
    <lineage>
        <taxon>Bacteria</taxon>
        <taxon>Pseudomonadati</taxon>
        <taxon>Bacteroidota</taxon>
        <taxon>Flavobacteriia</taxon>
        <taxon>Flavobacteriales</taxon>
        <taxon>Flavobacteriaceae</taxon>
        <taxon>Sungkyunkwania</taxon>
    </lineage>
</organism>
<evidence type="ECO:0000259" key="5">
    <source>
        <dbReference type="PROSITE" id="PS51007"/>
    </source>
</evidence>
<dbReference type="RefSeq" id="WP_386403215.1">
    <property type="nucleotide sequence ID" value="NZ_JBHTJH010000003.1"/>
</dbReference>
<comment type="caution">
    <text evidence="6">The sequence shown here is derived from an EMBL/GenBank/DDBJ whole genome shotgun (WGS) entry which is preliminary data.</text>
</comment>
<protein>
    <submittedName>
        <fullName evidence="6">C-type cytochrome</fullName>
    </submittedName>
</protein>
<evidence type="ECO:0000313" key="6">
    <source>
        <dbReference type="EMBL" id="MFD0861007.1"/>
    </source>
</evidence>
<dbReference type="Pfam" id="PF13442">
    <property type="entry name" value="Cytochrome_CBB3"/>
    <property type="match status" value="1"/>
</dbReference>
<accession>A0ABW3CVC5</accession>
<evidence type="ECO:0000256" key="2">
    <source>
        <dbReference type="ARBA" id="ARBA00022723"/>
    </source>
</evidence>
<keyword evidence="1 4" id="KW-0349">Heme</keyword>
<reference evidence="7" key="1">
    <citation type="journal article" date="2019" name="Int. J. Syst. Evol. Microbiol.">
        <title>The Global Catalogue of Microorganisms (GCM) 10K type strain sequencing project: providing services to taxonomists for standard genome sequencing and annotation.</title>
        <authorList>
            <consortium name="The Broad Institute Genomics Platform"/>
            <consortium name="The Broad Institute Genome Sequencing Center for Infectious Disease"/>
            <person name="Wu L."/>
            <person name="Ma J."/>
        </authorList>
    </citation>
    <scope>NUCLEOTIDE SEQUENCE [LARGE SCALE GENOMIC DNA]</scope>
    <source>
        <strain evidence="7">CCUG 62952</strain>
    </source>
</reference>
<dbReference type="Proteomes" id="UP001596978">
    <property type="component" value="Unassembled WGS sequence"/>
</dbReference>
<keyword evidence="3 4" id="KW-0408">Iron</keyword>